<dbReference type="EMBL" id="LXQA010039650">
    <property type="protein sequence ID" value="MCH99199.1"/>
    <property type="molecule type" value="Genomic_DNA"/>
</dbReference>
<evidence type="ECO:0000313" key="2">
    <source>
        <dbReference type="Proteomes" id="UP000265520"/>
    </source>
</evidence>
<organism evidence="1 2">
    <name type="scientific">Trifolium medium</name>
    <dbReference type="NCBI Taxonomy" id="97028"/>
    <lineage>
        <taxon>Eukaryota</taxon>
        <taxon>Viridiplantae</taxon>
        <taxon>Streptophyta</taxon>
        <taxon>Embryophyta</taxon>
        <taxon>Tracheophyta</taxon>
        <taxon>Spermatophyta</taxon>
        <taxon>Magnoliopsida</taxon>
        <taxon>eudicotyledons</taxon>
        <taxon>Gunneridae</taxon>
        <taxon>Pentapetalae</taxon>
        <taxon>rosids</taxon>
        <taxon>fabids</taxon>
        <taxon>Fabales</taxon>
        <taxon>Fabaceae</taxon>
        <taxon>Papilionoideae</taxon>
        <taxon>50 kb inversion clade</taxon>
        <taxon>NPAAA clade</taxon>
        <taxon>Hologalegina</taxon>
        <taxon>IRL clade</taxon>
        <taxon>Trifolieae</taxon>
        <taxon>Trifolium</taxon>
    </lineage>
</organism>
<protein>
    <submittedName>
        <fullName evidence="1">Uncharacterized protein</fullName>
    </submittedName>
</protein>
<name>A0A392NIX7_9FABA</name>
<dbReference type="Proteomes" id="UP000265520">
    <property type="component" value="Unassembled WGS sequence"/>
</dbReference>
<gene>
    <name evidence="1" type="ORF">A2U01_0020210</name>
</gene>
<dbReference type="AlphaFoldDB" id="A0A392NIX7"/>
<keyword evidence="2" id="KW-1185">Reference proteome</keyword>
<sequence length="106" mass="11946">TILDPTSKKSSAPHVACFASSLQLHGSMNHAIENYAENIYTERNHAARQIHHAARGCKSINYAARGNRITRRVIKSEAIFIFNQDFTPRVVKYHAARSQVREQPSS</sequence>
<evidence type="ECO:0000313" key="1">
    <source>
        <dbReference type="EMBL" id="MCH99199.1"/>
    </source>
</evidence>
<feature type="non-terminal residue" evidence="1">
    <location>
        <position position="1"/>
    </location>
</feature>
<accession>A0A392NIX7</accession>
<proteinExistence type="predicted"/>
<comment type="caution">
    <text evidence="1">The sequence shown here is derived from an EMBL/GenBank/DDBJ whole genome shotgun (WGS) entry which is preliminary data.</text>
</comment>
<reference evidence="1 2" key="1">
    <citation type="journal article" date="2018" name="Front. Plant Sci.">
        <title>Red Clover (Trifolium pratense) and Zigzag Clover (T. medium) - A Picture of Genomic Similarities and Differences.</title>
        <authorList>
            <person name="Dluhosova J."/>
            <person name="Istvanek J."/>
            <person name="Nedelnik J."/>
            <person name="Repkova J."/>
        </authorList>
    </citation>
    <scope>NUCLEOTIDE SEQUENCE [LARGE SCALE GENOMIC DNA]</scope>
    <source>
        <strain evidence="2">cv. 10/8</strain>
        <tissue evidence="1">Leaf</tissue>
    </source>
</reference>